<gene>
    <name evidence="1" type="ORF">B296_00035094</name>
</gene>
<accession>A0A426XFD0</accession>
<name>A0A426XFD0_ENSVE</name>
<dbReference type="EMBL" id="AMZH03021494">
    <property type="protein sequence ID" value="RRT38150.1"/>
    <property type="molecule type" value="Genomic_DNA"/>
</dbReference>
<proteinExistence type="predicted"/>
<organism evidence="1 2">
    <name type="scientific">Ensete ventricosum</name>
    <name type="common">Abyssinian banana</name>
    <name type="synonym">Musa ensete</name>
    <dbReference type="NCBI Taxonomy" id="4639"/>
    <lineage>
        <taxon>Eukaryota</taxon>
        <taxon>Viridiplantae</taxon>
        <taxon>Streptophyta</taxon>
        <taxon>Embryophyta</taxon>
        <taxon>Tracheophyta</taxon>
        <taxon>Spermatophyta</taxon>
        <taxon>Magnoliopsida</taxon>
        <taxon>Liliopsida</taxon>
        <taxon>Zingiberales</taxon>
        <taxon>Musaceae</taxon>
        <taxon>Ensete</taxon>
    </lineage>
</organism>
<protein>
    <submittedName>
        <fullName evidence="1">Uncharacterized protein</fullName>
    </submittedName>
</protein>
<comment type="caution">
    <text evidence="1">The sequence shown here is derived from an EMBL/GenBank/DDBJ whole genome shotgun (WGS) entry which is preliminary data.</text>
</comment>
<sequence>MRLDDVGRLLLHLYHPLPRRPARYRLRPPVHLLLPREKRGRRSGTVEGSCLITLLLTLTVGVLLKKKDRLRNSVIVGLVLVPLLQRFLCNSYRGTKPEAFFTINVDYRRRCCS</sequence>
<dbReference type="Proteomes" id="UP000287651">
    <property type="component" value="Unassembled WGS sequence"/>
</dbReference>
<evidence type="ECO:0000313" key="1">
    <source>
        <dbReference type="EMBL" id="RRT38150.1"/>
    </source>
</evidence>
<evidence type="ECO:0000313" key="2">
    <source>
        <dbReference type="Proteomes" id="UP000287651"/>
    </source>
</evidence>
<dbReference type="AlphaFoldDB" id="A0A426XFD0"/>
<reference evidence="1 2" key="1">
    <citation type="journal article" date="2014" name="Agronomy (Basel)">
        <title>A Draft Genome Sequence for Ensete ventricosum, the Drought-Tolerant Tree Against Hunger.</title>
        <authorList>
            <person name="Harrison J."/>
            <person name="Moore K.A."/>
            <person name="Paszkiewicz K."/>
            <person name="Jones T."/>
            <person name="Grant M."/>
            <person name="Ambacheew D."/>
            <person name="Muzemil S."/>
            <person name="Studholme D.J."/>
        </authorList>
    </citation>
    <scope>NUCLEOTIDE SEQUENCE [LARGE SCALE GENOMIC DNA]</scope>
</reference>